<evidence type="ECO:0000313" key="7">
    <source>
        <dbReference type="Proteomes" id="UP001139971"/>
    </source>
</evidence>
<dbReference type="Pfam" id="PF00126">
    <property type="entry name" value="HTH_1"/>
    <property type="match status" value="1"/>
</dbReference>
<dbReference type="CDD" id="cd05466">
    <property type="entry name" value="PBP2_LTTR_substrate"/>
    <property type="match status" value="1"/>
</dbReference>
<dbReference type="PRINTS" id="PR00039">
    <property type="entry name" value="HTHLYSR"/>
</dbReference>
<dbReference type="InterPro" id="IPR036388">
    <property type="entry name" value="WH-like_DNA-bd_sf"/>
</dbReference>
<evidence type="ECO:0000256" key="3">
    <source>
        <dbReference type="ARBA" id="ARBA00023125"/>
    </source>
</evidence>
<evidence type="ECO:0000256" key="1">
    <source>
        <dbReference type="ARBA" id="ARBA00009437"/>
    </source>
</evidence>
<dbReference type="Pfam" id="PF03466">
    <property type="entry name" value="LysR_substrate"/>
    <property type="match status" value="1"/>
</dbReference>
<dbReference type="Gene3D" id="3.40.190.10">
    <property type="entry name" value="Periplasmic binding protein-like II"/>
    <property type="match status" value="2"/>
</dbReference>
<proteinExistence type="inferred from homology"/>
<evidence type="ECO:0000256" key="2">
    <source>
        <dbReference type="ARBA" id="ARBA00023015"/>
    </source>
</evidence>
<dbReference type="InterPro" id="IPR036390">
    <property type="entry name" value="WH_DNA-bd_sf"/>
</dbReference>
<feature type="domain" description="HTH lysR-type" evidence="5">
    <location>
        <begin position="1"/>
        <end position="58"/>
    </location>
</feature>
<reference evidence="6" key="1">
    <citation type="submission" date="2023-02" db="EMBL/GenBank/DDBJ databases">
        <title>Tahibacter soli sp. nov. isolated from soil.</title>
        <authorList>
            <person name="Baek J.H."/>
            <person name="Lee J.K."/>
            <person name="Choi D.G."/>
            <person name="Jeon C.O."/>
        </authorList>
    </citation>
    <scope>NUCLEOTIDE SEQUENCE</scope>
    <source>
        <strain evidence="6">BL</strain>
    </source>
</reference>
<dbReference type="AlphaFoldDB" id="A0A9X3YRZ9"/>
<protein>
    <submittedName>
        <fullName evidence="6">LysR substrate-binding domain-containing protein</fullName>
    </submittedName>
</protein>
<dbReference type="PROSITE" id="PS50931">
    <property type="entry name" value="HTH_LYSR"/>
    <property type="match status" value="1"/>
</dbReference>
<dbReference type="Proteomes" id="UP001139971">
    <property type="component" value="Unassembled WGS sequence"/>
</dbReference>
<name>A0A9X3YRZ9_9GAMM</name>
<sequence>MEFNWIEDFLSVAETGSFTRSAHARHLTQPALSRRIRALEHWLGADLIDRGSYPTRLTPAGELFRVEAAAILERVNAARALVRRHAAAARQAIRFALPHTLSLSFFPHWLTKVHARYGVFASRVVAGNVHDAVLNFVEGNSDLLLCYYHPAQPIELDAKRYPFLRLGIETMRPYARRDRARKPQFTLPGTASAPVPFLNFSPEAYLRRVVDRILEASPVRLHLSPQHETAMAEGLKNLVLEGHGIAFLPQSTVAGDVRKGRLAAIGDASLAAELDIRVYKDSRREHAGVQRLWAFLEGEA</sequence>
<dbReference type="PANTHER" id="PTHR30126:SF2">
    <property type="entry name" value="HTH-TYPE TRANSCRIPTIONAL REGULATOR YJIE"/>
    <property type="match status" value="1"/>
</dbReference>
<dbReference type="GO" id="GO:0000976">
    <property type="term" value="F:transcription cis-regulatory region binding"/>
    <property type="evidence" value="ECO:0007669"/>
    <property type="project" value="TreeGrafter"/>
</dbReference>
<dbReference type="InterPro" id="IPR000847">
    <property type="entry name" value="LysR_HTH_N"/>
</dbReference>
<dbReference type="SUPFAM" id="SSF46785">
    <property type="entry name" value="Winged helix' DNA-binding domain"/>
    <property type="match status" value="1"/>
</dbReference>
<gene>
    <name evidence="6" type="ORF">OD750_026305</name>
</gene>
<evidence type="ECO:0000256" key="4">
    <source>
        <dbReference type="ARBA" id="ARBA00023163"/>
    </source>
</evidence>
<dbReference type="InterPro" id="IPR005119">
    <property type="entry name" value="LysR_subst-bd"/>
</dbReference>
<dbReference type="EMBL" id="JAOVZO020000023">
    <property type="protein sequence ID" value="MDC8016053.1"/>
    <property type="molecule type" value="Genomic_DNA"/>
</dbReference>
<comment type="caution">
    <text evidence="6">The sequence shown here is derived from an EMBL/GenBank/DDBJ whole genome shotgun (WGS) entry which is preliminary data.</text>
</comment>
<accession>A0A9X3YRZ9</accession>
<dbReference type="PANTHER" id="PTHR30126">
    <property type="entry name" value="HTH-TYPE TRANSCRIPTIONAL REGULATOR"/>
    <property type="match status" value="1"/>
</dbReference>
<dbReference type="RefSeq" id="WP_263542659.1">
    <property type="nucleotide sequence ID" value="NZ_JAOVZO020000023.1"/>
</dbReference>
<evidence type="ECO:0000313" key="6">
    <source>
        <dbReference type="EMBL" id="MDC8016053.1"/>
    </source>
</evidence>
<comment type="similarity">
    <text evidence="1">Belongs to the LysR transcriptional regulatory family.</text>
</comment>
<dbReference type="FunFam" id="1.10.10.10:FF:000001">
    <property type="entry name" value="LysR family transcriptional regulator"/>
    <property type="match status" value="1"/>
</dbReference>
<dbReference type="SUPFAM" id="SSF53850">
    <property type="entry name" value="Periplasmic binding protein-like II"/>
    <property type="match status" value="1"/>
</dbReference>
<keyword evidence="7" id="KW-1185">Reference proteome</keyword>
<keyword evidence="2" id="KW-0805">Transcription regulation</keyword>
<evidence type="ECO:0000259" key="5">
    <source>
        <dbReference type="PROSITE" id="PS50931"/>
    </source>
</evidence>
<keyword evidence="4" id="KW-0804">Transcription</keyword>
<keyword evidence="3" id="KW-0238">DNA-binding</keyword>
<organism evidence="6 7">
    <name type="scientific">Tahibacter soli</name>
    <dbReference type="NCBI Taxonomy" id="2983605"/>
    <lineage>
        <taxon>Bacteria</taxon>
        <taxon>Pseudomonadati</taxon>
        <taxon>Pseudomonadota</taxon>
        <taxon>Gammaproteobacteria</taxon>
        <taxon>Lysobacterales</taxon>
        <taxon>Rhodanobacteraceae</taxon>
        <taxon>Tahibacter</taxon>
    </lineage>
</organism>
<dbReference type="GO" id="GO:0003700">
    <property type="term" value="F:DNA-binding transcription factor activity"/>
    <property type="evidence" value="ECO:0007669"/>
    <property type="project" value="InterPro"/>
</dbReference>
<dbReference type="Gene3D" id="1.10.10.10">
    <property type="entry name" value="Winged helix-like DNA-binding domain superfamily/Winged helix DNA-binding domain"/>
    <property type="match status" value="1"/>
</dbReference>